<organism evidence="2 3">
    <name type="scientific">Sphingomonas aurea</name>
    <dbReference type="NCBI Taxonomy" id="3063994"/>
    <lineage>
        <taxon>Bacteria</taxon>
        <taxon>Pseudomonadati</taxon>
        <taxon>Pseudomonadota</taxon>
        <taxon>Alphaproteobacteria</taxon>
        <taxon>Sphingomonadales</taxon>
        <taxon>Sphingomonadaceae</taxon>
        <taxon>Sphingomonas</taxon>
    </lineage>
</organism>
<evidence type="ECO:0000313" key="3">
    <source>
        <dbReference type="Proteomes" id="UP001230685"/>
    </source>
</evidence>
<proteinExistence type="predicted"/>
<keyword evidence="3" id="KW-1185">Reference proteome</keyword>
<dbReference type="EMBL" id="JAUUDS010000004">
    <property type="protein sequence ID" value="MDP1027514.1"/>
    <property type="molecule type" value="Genomic_DNA"/>
</dbReference>
<protein>
    <recommendedName>
        <fullName evidence="4">Sulfotransferase family protein</fullName>
    </recommendedName>
</protein>
<dbReference type="RefSeq" id="WP_305173225.1">
    <property type="nucleotide sequence ID" value="NZ_JAUUDS010000004.1"/>
</dbReference>
<sequence length="311" mass="34104">MPAMQFLHRINMGAGVGTYVATDTDRLRRAAFLDGRERFWDGEAVRSLPDRVEDWRPAYVFHMSFCGSTLLATLLDRPGSVLALKEPHALVDIADAAHGAARLATTALAAFEQSAGEAGAGEAVVVKPSNWANNLIPLLCSPERGVQAVFVRMPAYDFLRAVFRGGRDRMAYTMRAAEHLLGAAPATASLYRQAIAGSRDPYRQVARTAALLHLHQQQLFDAAIAANGWAADRLIDFDALQRHPAEVTQHAAALLGIAHDLRRAATAPTAHAKDHAARYSAEREQAHNREVERHHHDSFRHALDWLSSATM</sequence>
<dbReference type="Proteomes" id="UP001230685">
    <property type="component" value="Unassembled WGS sequence"/>
</dbReference>
<feature type="compositionally biased region" description="Basic and acidic residues" evidence="1">
    <location>
        <begin position="271"/>
        <end position="295"/>
    </location>
</feature>
<comment type="caution">
    <text evidence="2">The sequence shown here is derived from an EMBL/GenBank/DDBJ whole genome shotgun (WGS) entry which is preliminary data.</text>
</comment>
<evidence type="ECO:0000256" key="1">
    <source>
        <dbReference type="SAM" id="MobiDB-lite"/>
    </source>
</evidence>
<name>A0ABT9EKQ2_9SPHN</name>
<reference evidence="2 3" key="1">
    <citation type="submission" date="2023-07" db="EMBL/GenBank/DDBJ databases">
        <authorList>
            <person name="Kim M.K."/>
        </authorList>
    </citation>
    <scope>NUCLEOTIDE SEQUENCE [LARGE SCALE GENOMIC DNA]</scope>
    <source>
        <strain evidence="2 3">KR1UV-12</strain>
    </source>
</reference>
<evidence type="ECO:0000313" key="2">
    <source>
        <dbReference type="EMBL" id="MDP1027514.1"/>
    </source>
</evidence>
<accession>A0ABT9EKQ2</accession>
<feature type="region of interest" description="Disordered" evidence="1">
    <location>
        <begin position="266"/>
        <end position="295"/>
    </location>
</feature>
<gene>
    <name evidence="2" type="ORF">Q5H91_09845</name>
</gene>
<evidence type="ECO:0008006" key="4">
    <source>
        <dbReference type="Google" id="ProtNLM"/>
    </source>
</evidence>